<evidence type="ECO:0000313" key="7">
    <source>
        <dbReference type="EMBL" id="MBD0381615.1"/>
    </source>
</evidence>
<evidence type="ECO:0000256" key="5">
    <source>
        <dbReference type="ARBA" id="ARBA00037941"/>
    </source>
</evidence>
<evidence type="ECO:0000313" key="8">
    <source>
        <dbReference type="Proteomes" id="UP000650466"/>
    </source>
</evidence>
<evidence type="ECO:0000256" key="1">
    <source>
        <dbReference type="ARBA" id="ARBA00001974"/>
    </source>
</evidence>
<gene>
    <name evidence="7" type="primary">lhgO</name>
    <name evidence="7" type="ORF">ICC18_15945</name>
</gene>
<accession>A0A926KPP3</accession>
<dbReference type="Proteomes" id="UP000650466">
    <property type="component" value="Unassembled WGS sequence"/>
</dbReference>
<dbReference type="GO" id="GO:0047545">
    <property type="term" value="F:(S)-2-hydroxyglutarate dehydrogenase activity"/>
    <property type="evidence" value="ECO:0007669"/>
    <property type="project" value="TreeGrafter"/>
</dbReference>
<evidence type="ECO:0000256" key="2">
    <source>
        <dbReference type="ARBA" id="ARBA00022630"/>
    </source>
</evidence>
<dbReference type="NCBIfam" id="NF008726">
    <property type="entry name" value="PRK11728.1"/>
    <property type="match status" value="1"/>
</dbReference>
<dbReference type="Pfam" id="PF01266">
    <property type="entry name" value="DAO"/>
    <property type="match status" value="1"/>
</dbReference>
<comment type="caution">
    <text evidence="7">The sequence shown here is derived from an EMBL/GenBank/DDBJ whole genome shotgun (WGS) entry which is preliminary data.</text>
</comment>
<dbReference type="EMBL" id="JACVVD010000005">
    <property type="protein sequence ID" value="MBD0381615.1"/>
    <property type="molecule type" value="Genomic_DNA"/>
</dbReference>
<dbReference type="InterPro" id="IPR006076">
    <property type="entry name" value="FAD-dep_OxRdtase"/>
</dbReference>
<name>A0A926KPP3_9BACL</name>
<evidence type="ECO:0000259" key="6">
    <source>
        <dbReference type="Pfam" id="PF01266"/>
    </source>
</evidence>
<dbReference type="Gene3D" id="3.30.9.10">
    <property type="entry name" value="D-Amino Acid Oxidase, subunit A, domain 2"/>
    <property type="match status" value="1"/>
</dbReference>
<evidence type="ECO:0000256" key="3">
    <source>
        <dbReference type="ARBA" id="ARBA00022827"/>
    </source>
</evidence>
<comment type="cofactor">
    <cofactor evidence="1">
        <name>FAD</name>
        <dbReference type="ChEBI" id="CHEBI:57692"/>
    </cofactor>
</comment>
<proteinExistence type="inferred from homology"/>
<keyword evidence="2" id="KW-0285">Flavoprotein</keyword>
<dbReference type="InterPro" id="IPR036188">
    <property type="entry name" value="FAD/NAD-bd_sf"/>
</dbReference>
<feature type="domain" description="FAD dependent oxidoreductase" evidence="6">
    <location>
        <begin position="5"/>
        <end position="324"/>
    </location>
</feature>
<dbReference type="SUPFAM" id="SSF51905">
    <property type="entry name" value="FAD/NAD(P)-binding domain"/>
    <property type="match status" value="1"/>
</dbReference>
<dbReference type="PANTHER" id="PTHR43104:SF2">
    <property type="entry name" value="L-2-HYDROXYGLUTARATE DEHYDROGENASE, MITOCHONDRIAL"/>
    <property type="match status" value="1"/>
</dbReference>
<comment type="similarity">
    <text evidence="5">Belongs to the L2HGDH family.</text>
</comment>
<reference evidence="7" key="1">
    <citation type="submission" date="2020-09" db="EMBL/GenBank/DDBJ databases">
        <title>Draft Genome Sequence of Paenibacillus sp. WST5.</title>
        <authorList>
            <person name="Bao Z."/>
        </authorList>
    </citation>
    <scope>NUCLEOTIDE SEQUENCE</scope>
    <source>
        <strain evidence="7">WST5</strain>
    </source>
</reference>
<keyword evidence="3" id="KW-0274">FAD</keyword>
<dbReference type="EC" id="1.1.3.-" evidence="7"/>
<protein>
    <submittedName>
        <fullName evidence="7">L-2-hydroxyglutarate oxidase</fullName>
        <ecNumber evidence="7">1.1.3.-</ecNumber>
    </submittedName>
</protein>
<keyword evidence="8" id="KW-1185">Reference proteome</keyword>
<evidence type="ECO:0000256" key="4">
    <source>
        <dbReference type="ARBA" id="ARBA00023002"/>
    </source>
</evidence>
<keyword evidence="4 7" id="KW-0560">Oxidoreductase</keyword>
<dbReference type="Gene3D" id="3.50.50.60">
    <property type="entry name" value="FAD/NAD(P)-binding domain"/>
    <property type="match status" value="1"/>
</dbReference>
<organism evidence="7 8">
    <name type="scientific">Paenibacillus sedimenti</name>
    <dbReference type="NCBI Taxonomy" id="2770274"/>
    <lineage>
        <taxon>Bacteria</taxon>
        <taxon>Bacillati</taxon>
        <taxon>Bacillota</taxon>
        <taxon>Bacilli</taxon>
        <taxon>Bacillales</taxon>
        <taxon>Paenibacillaceae</taxon>
        <taxon>Paenibacillus</taxon>
    </lineage>
</organism>
<dbReference type="PANTHER" id="PTHR43104">
    <property type="entry name" value="L-2-HYDROXYGLUTARATE DEHYDROGENASE, MITOCHONDRIAL"/>
    <property type="match status" value="1"/>
</dbReference>
<dbReference type="AlphaFoldDB" id="A0A926KPP3"/>
<sequence>MNVYDYVIIGAGIIGLTIALELKKREPGSSVCVLEKEADVAAHASGRNSGVLHAGFYYSANSLKARFTKEGNQAMRAYCLKHGLRLNECGKLVVAKDLTELAGLEELKRRAEINGVELVWMDEDEIAAIDPNARTFRKALYSPTTASVDPVEVCQMLKHDNMAKGVAFHFYTQYRKHRGDLVFTNNGTYKCKYLINAAGLYADRIAHDYGFGREYTIIPFKGMYLKYTKNKTDVRTNIYPVPNLGNPFLGVHYTKTVDGSIKLGPTAIPAFWRENYSGFHGFSLKEFIQIAGYEAKLFITNSFHFRRLALEEMRKYIKTYFIRLGRSMVHRIDPQGFGHYLRPGIRAQLLHKASMELVQDFVIEGDHRSMHVLNAVSPAFTCSMPFAVYVVDHIMEQRGGALS</sequence>